<keyword evidence="1" id="KW-0472">Membrane</keyword>
<name>A0A9D1A1R7_9ACTN</name>
<evidence type="ECO:0000313" key="2">
    <source>
        <dbReference type="EMBL" id="HIR02204.1"/>
    </source>
</evidence>
<feature type="transmembrane region" description="Helical" evidence="1">
    <location>
        <begin position="128"/>
        <end position="151"/>
    </location>
</feature>
<sequence length="245" mass="25063">MRNIAAVAVHDALGNARNPVMLVMLATCALLAFVFSSVVGTDWLGGARSEAFLMTVAIAIAPAYTGSVGLLYAMSEEFEKGMPATLAQAGVTTAQAAVGKLVSSLAWTLVAVLITCLVLSYPAGKTAALLALSVPASLPVLLMSLGFGLLADDQMKSSVFAVPIVVCAVAPLLGAMSEALRPIACALPTGFAAESSCLMAGAPTLFSPAAAIALCAAWVTAGVAFAAWAHRRYAKRVATMVDRMR</sequence>
<protein>
    <submittedName>
        <fullName evidence="2">Uncharacterized protein</fullName>
    </submittedName>
</protein>
<feature type="transmembrane region" description="Helical" evidence="1">
    <location>
        <begin position="208"/>
        <end position="229"/>
    </location>
</feature>
<proteinExistence type="predicted"/>
<organism evidence="2 3">
    <name type="scientific">Candidatus Aveggerthella stercoripullorum</name>
    <dbReference type="NCBI Taxonomy" id="2840688"/>
    <lineage>
        <taxon>Bacteria</taxon>
        <taxon>Bacillati</taxon>
        <taxon>Actinomycetota</taxon>
        <taxon>Coriobacteriia</taxon>
        <taxon>Eggerthellales</taxon>
        <taxon>Eggerthellaceae</taxon>
        <taxon>Eggerthellaceae incertae sedis</taxon>
        <taxon>Candidatus Aveggerthella</taxon>
    </lineage>
</organism>
<feature type="transmembrane region" description="Helical" evidence="1">
    <location>
        <begin position="51"/>
        <end position="73"/>
    </location>
</feature>
<reference evidence="2" key="2">
    <citation type="journal article" date="2021" name="PeerJ">
        <title>Extensive microbial diversity within the chicken gut microbiome revealed by metagenomics and culture.</title>
        <authorList>
            <person name="Gilroy R."/>
            <person name="Ravi A."/>
            <person name="Getino M."/>
            <person name="Pursley I."/>
            <person name="Horton D.L."/>
            <person name="Alikhan N.F."/>
            <person name="Baker D."/>
            <person name="Gharbi K."/>
            <person name="Hall N."/>
            <person name="Watson M."/>
            <person name="Adriaenssens E.M."/>
            <person name="Foster-Nyarko E."/>
            <person name="Jarju S."/>
            <person name="Secka A."/>
            <person name="Antonio M."/>
            <person name="Oren A."/>
            <person name="Chaudhuri R.R."/>
            <person name="La Ragione R."/>
            <person name="Hildebrand F."/>
            <person name="Pallen M.J."/>
        </authorList>
    </citation>
    <scope>NUCLEOTIDE SEQUENCE</scope>
    <source>
        <strain evidence="2">ChiGjej1B1-2707</strain>
    </source>
</reference>
<dbReference type="AlphaFoldDB" id="A0A9D1A1R7"/>
<keyword evidence="1" id="KW-0812">Transmembrane</keyword>
<dbReference type="Proteomes" id="UP000824261">
    <property type="component" value="Unassembled WGS sequence"/>
</dbReference>
<evidence type="ECO:0000313" key="3">
    <source>
        <dbReference type="Proteomes" id="UP000824261"/>
    </source>
</evidence>
<evidence type="ECO:0000256" key="1">
    <source>
        <dbReference type="SAM" id="Phobius"/>
    </source>
</evidence>
<comment type="caution">
    <text evidence="2">The sequence shown here is derived from an EMBL/GenBank/DDBJ whole genome shotgun (WGS) entry which is preliminary data.</text>
</comment>
<feature type="transmembrane region" description="Helical" evidence="1">
    <location>
        <begin position="20"/>
        <end position="39"/>
    </location>
</feature>
<gene>
    <name evidence="2" type="ORF">IAA69_08105</name>
</gene>
<feature type="transmembrane region" description="Helical" evidence="1">
    <location>
        <begin position="157"/>
        <end position="176"/>
    </location>
</feature>
<feature type="transmembrane region" description="Helical" evidence="1">
    <location>
        <begin position="101"/>
        <end position="121"/>
    </location>
</feature>
<keyword evidence="1" id="KW-1133">Transmembrane helix</keyword>
<reference evidence="2" key="1">
    <citation type="submission" date="2020-10" db="EMBL/GenBank/DDBJ databases">
        <authorList>
            <person name="Gilroy R."/>
        </authorList>
    </citation>
    <scope>NUCLEOTIDE SEQUENCE</scope>
    <source>
        <strain evidence="2">ChiGjej1B1-2707</strain>
    </source>
</reference>
<dbReference type="EMBL" id="DVGB01000098">
    <property type="protein sequence ID" value="HIR02204.1"/>
    <property type="molecule type" value="Genomic_DNA"/>
</dbReference>
<accession>A0A9D1A1R7</accession>